<keyword evidence="1 4" id="KW-0732">Signal</keyword>
<feature type="chain" id="PRO_5019594843" description="Outer membrane protein assembly factor BamB" evidence="5">
    <location>
        <begin position="24"/>
        <end position="395"/>
    </location>
</feature>
<dbReference type="Gene3D" id="2.130.10.10">
    <property type="entry name" value="YVTN repeat-like/Quinoprotein amine dehydrogenase"/>
    <property type="match status" value="1"/>
</dbReference>
<name>A0A451DK97_9GAMM</name>
<dbReference type="SMART" id="SM00564">
    <property type="entry name" value="PQQ"/>
    <property type="match status" value="7"/>
</dbReference>
<evidence type="ECO:0000313" key="8">
    <source>
        <dbReference type="Proteomes" id="UP000294392"/>
    </source>
</evidence>
<proteinExistence type="inferred from homology"/>
<dbReference type="InterPro" id="IPR002372">
    <property type="entry name" value="PQQ_rpt_dom"/>
</dbReference>
<dbReference type="SUPFAM" id="SSF50998">
    <property type="entry name" value="Quinoprotein alcohol dehydrogenase-like"/>
    <property type="match status" value="1"/>
</dbReference>
<dbReference type="PANTHER" id="PTHR34512:SF30">
    <property type="entry name" value="OUTER MEMBRANE PROTEIN ASSEMBLY FACTOR BAMB"/>
    <property type="match status" value="1"/>
</dbReference>
<evidence type="ECO:0000313" key="7">
    <source>
        <dbReference type="EMBL" id="VFP87158.1"/>
    </source>
</evidence>
<feature type="signal peptide" evidence="5">
    <location>
        <begin position="1"/>
        <end position="23"/>
    </location>
</feature>
<organism evidence="7 8">
    <name type="scientific">Candidatus Erwinia haradaeae</name>
    <dbReference type="NCBI Taxonomy" id="1922217"/>
    <lineage>
        <taxon>Bacteria</taxon>
        <taxon>Pseudomonadati</taxon>
        <taxon>Pseudomonadota</taxon>
        <taxon>Gammaproteobacteria</taxon>
        <taxon>Enterobacterales</taxon>
        <taxon>Erwiniaceae</taxon>
        <taxon>Erwinia</taxon>
    </lineage>
</organism>
<evidence type="ECO:0000259" key="6">
    <source>
        <dbReference type="Pfam" id="PF13360"/>
    </source>
</evidence>
<dbReference type="InterPro" id="IPR017687">
    <property type="entry name" value="BamB"/>
</dbReference>
<evidence type="ECO:0000256" key="1">
    <source>
        <dbReference type="ARBA" id="ARBA00022729"/>
    </source>
</evidence>
<comment type="function">
    <text evidence="4">Part of the outer membrane protein assembly complex, which is involved in assembly and insertion of beta-barrel proteins into the outer membrane.</text>
</comment>
<dbReference type="HAMAP" id="MF_00923">
    <property type="entry name" value="OM_assembly_BamB"/>
    <property type="match status" value="1"/>
</dbReference>
<keyword evidence="2 4" id="KW-0472">Membrane</keyword>
<evidence type="ECO:0000256" key="4">
    <source>
        <dbReference type="HAMAP-Rule" id="MF_00923"/>
    </source>
</evidence>
<feature type="domain" description="Pyrrolo-quinoline quinone repeat" evidence="6">
    <location>
        <begin position="77"/>
        <end position="320"/>
    </location>
</feature>
<evidence type="ECO:0000256" key="5">
    <source>
        <dbReference type="SAM" id="SignalP"/>
    </source>
</evidence>
<dbReference type="Proteomes" id="UP000294392">
    <property type="component" value="Chromosome"/>
</dbReference>
<dbReference type="InterPro" id="IPR018391">
    <property type="entry name" value="PQQ_b-propeller_rpt"/>
</dbReference>
<dbReference type="PROSITE" id="PS51257">
    <property type="entry name" value="PROKAR_LIPOPROTEIN"/>
    <property type="match status" value="1"/>
</dbReference>
<comment type="subunit">
    <text evidence="4">Part of the Bam complex, which is composed of the outer membrane protein BamA, and four lipoproteins BamB, BamC, BamD and BamE.</text>
</comment>
<comment type="subcellular location">
    <subcellularLocation>
        <location evidence="4">Cell outer membrane</location>
        <topology evidence="4">Lipid-anchor</topology>
    </subcellularLocation>
</comment>
<reference evidence="7 8" key="1">
    <citation type="submission" date="2019-02" db="EMBL/GenBank/DDBJ databases">
        <authorList>
            <person name="Manzano-Marin A."/>
            <person name="Manzano-Marin A."/>
        </authorList>
    </citation>
    <scope>NUCLEOTIDE SEQUENCE [LARGE SCALE GENOMIC DNA]</scope>
    <source>
        <strain evidence="7 8">ErCisplendens</strain>
    </source>
</reference>
<dbReference type="NCBIfam" id="NF008351">
    <property type="entry name" value="PRK11138.1"/>
    <property type="match status" value="1"/>
</dbReference>
<comment type="similarity">
    <text evidence="4">Belongs to the BamB family.</text>
</comment>
<evidence type="ECO:0000256" key="3">
    <source>
        <dbReference type="ARBA" id="ARBA00023237"/>
    </source>
</evidence>
<dbReference type="InterPro" id="IPR011047">
    <property type="entry name" value="Quinoprotein_ADH-like_sf"/>
</dbReference>
<dbReference type="GO" id="GO:0009279">
    <property type="term" value="C:cell outer membrane"/>
    <property type="evidence" value="ECO:0007669"/>
    <property type="project" value="UniProtKB-SubCell"/>
</dbReference>
<dbReference type="AlphaFoldDB" id="A0A451DK97"/>
<dbReference type="InterPro" id="IPR015943">
    <property type="entry name" value="WD40/YVTN_repeat-like_dom_sf"/>
</dbReference>
<keyword evidence="4" id="KW-0564">Palmitate</keyword>
<accession>A0A451DK97</accession>
<dbReference type="OrthoDB" id="5173551at2"/>
<protein>
    <recommendedName>
        <fullName evidence="4">Outer membrane protein assembly factor BamB</fullName>
    </recommendedName>
</protein>
<dbReference type="NCBIfam" id="TIGR03300">
    <property type="entry name" value="assembly_YfgL"/>
    <property type="match status" value="1"/>
</dbReference>
<dbReference type="PANTHER" id="PTHR34512">
    <property type="entry name" value="CELL SURFACE PROTEIN"/>
    <property type="match status" value="1"/>
</dbReference>
<gene>
    <name evidence="4 7" type="primary">bamB</name>
    <name evidence="7" type="ORF">ERCISPPA3004_105</name>
</gene>
<dbReference type="RefSeq" id="WP_157990195.1">
    <property type="nucleotide sequence ID" value="NZ_LR217735.1"/>
</dbReference>
<dbReference type="GO" id="GO:0051205">
    <property type="term" value="P:protein insertion into membrane"/>
    <property type="evidence" value="ECO:0007669"/>
    <property type="project" value="UniProtKB-UniRule"/>
</dbReference>
<dbReference type="EMBL" id="LR217735">
    <property type="protein sequence ID" value="VFP87158.1"/>
    <property type="molecule type" value="Genomic_DNA"/>
</dbReference>
<sequence length="395" mass="44180" precursor="true">MIFIKFLVRNYILLTLLSGCSWFSGVDNSTEISKLPNMQNQFNPDTVWSTSISNNINHFYSSLRPGYSDNIFYAADRDGIVKAMYAINGKEKWKIDLADNARFFSKKRPALLAGGVTLNGNYIYIGTERAIVFALNRNDGSIAWKTPVMGEVLSAPVVSDNLVLIHTSNGMLQALDQFNGIVQWSVHLEVPKFSLRGQSSPVTTCGAAIVGGDDGSISAILLNQGQVIWQQRIAFHRKLTGMEQFSDVDTTPLIMNGVVYALAYNGDLAALDVKSGHIFWHRHIGSVHDMIIDVNRIFLVDQDDRLLALNIEDGTKIWQQNDLLYRRLTPPILYHKYLIVGDSKGYLHWISPINGAIISRQKLDKIGFQSRPLATNNSPLLIIQSKGSKVYAIRY</sequence>
<evidence type="ECO:0000256" key="2">
    <source>
        <dbReference type="ARBA" id="ARBA00023136"/>
    </source>
</evidence>
<dbReference type="GO" id="GO:0043165">
    <property type="term" value="P:Gram-negative-bacterium-type cell outer membrane assembly"/>
    <property type="evidence" value="ECO:0007669"/>
    <property type="project" value="UniProtKB-UniRule"/>
</dbReference>
<keyword evidence="4" id="KW-0449">Lipoprotein</keyword>
<keyword evidence="3 4" id="KW-0998">Cell outer membrane</keyword>
<dbReference type="Pfam" id="PF13360">
    <property type="entry name" value="PQQ_2"/>
    <property type="match status" value="1"/>
</dbReference>